<keyword evidence="1" id="KW-0808">Transferase</keyword>
<name>A0A0Q9YJ24_9GAMM</name>
<dbReference type="OrthoDB" id="9801052at2"/>
<evidence type="ECO:0000313" key="3">
    <source>
        <dbReference type="Proteomes" id="UP000051494"/>
    </source>
</evidence>
<dbReference type="GO" id="GO:0005829">
    <property type="term" value="C:cytosol"/>
    <property type="evidence" value="ECO:0007669"/>
    <property type="project" value="TreeGrafter"/>
</dbReference>
<dbReference type="EMBL" id="LKHV02000001">
    <property type="protein sequence ID" value="MCS5707686.1"/>
    <property type="molecule type" value="Genomic_DNA"/>
</dbReference>
<reference evidence="2" key="3">
    <citation type="submission" date="2021-06" db="EMBL/GenBank/DDBJ databases">
        <title>Genomic Description and Analysis of Intracellular Bacteria, Candidatus Berkiella cookevillensis and Candidatus Berkiella aquae.</title>
        <authorList>
            <person name="Kidane D.T."/>
            <person name="Mehari Y.T."/>
            <person name="Rice F.C."/>
            <person name="Arivett B.A."/>
            <person name="Farone A.L."/>
            <person name="Berk S.G."/>
            <person name="Farone M.B."/>
        </authorList>
    </citation>
    <scope>NUCLEOTIDE SEQUENCE</scope>
    <source>
        <strain evidence="2">CC99</strain>
    </source>
</reference>
<protein>
    <submittedName>
        <fullName evidence="1">3-deoxy-manno-octulosonate cytidylyltransferase</fullName>
    </submittedName>
</protein>
<dbReference type="Pfam" id="PF02348">
    <property type="entry name" value="CTP_transf_3"/>
    <property type="match status" value="1"/>
</dbReference>
<keyword evidence="1" id="KW-0548">Nucleotidyltransferase</keyword>
<keyword evidence="3" id="KW-1185">Reference proteome</keyword>
<reference evidence="1" key="1">
    <citation type="submission" date="2015-09" db="EMBL/GenBank/DDBJ databases">
        <title>Draft Genome Sequences of Two Novel Amoeba-resistant Intranuclear Bacteria, Candidatus Berkiella cookevillensis and Candidatus Berkiella aquae.</title>
        <authorList>
            <person name="Mehari Y.T."/>
            <person name="Arivett B.A."/>
            <person name="Farone A.L."/>
            <person name="Gunderson J.H."/>
            <person name="Farone M.B."/>
        </authorList>
    </citation>
    <scope>NUCLEOTIDE SEQUENCE [LARGE SCALE GENOMIC DNA]</scope>
    <source>
        <strain evidence="1">CC99</strain>
    </source>
</reference>
<dbReference type="RefSeq" id="WP_083477286.1">
    <property type="nucleotide sequence ID" value="NZ_LKHV02000001.1"/>
</dbReference>
<dbReference type="EMBL" id="LKHV01000002">
    <property type="protein sequence ID" value="KRG19689.1"/>
    <property type="molecule type" value="Genomic_DNA"/>
</dbReference>
<dbReference type="GO" id="GO:0016779">
    <property type="term" value="F:nucleotidyltransferase activity"/>
    <property type="evidence" value="ECO:0007669"/>
    <property type="project" value="UniProtKB-KW"/>
</dbReference>
<gene>
    <name evidence="2" type="ORF">CC99x_002075</name>
    <name evidence="1" type="ORF">CC99x_00703</name>
</gene>
<reference evidence="2" key="2">
    <citation type="journal article" date="2016" name="Genome Announc.">
        <title>Draft Genome Sequences of Two Novel Amoeba-Resistant Intranuclear Bacteria, 'Candidatus Berkiella cookevillensis' and 'Candidatus Berkiella aquae'.</title>
        <authorList>
            <person name="Mehari Y.T."/>
            <person name="Arivett B.A."/>
            <person name="Farone A.L."/>
            <person name="Gunderson J.H."/>
            <person name="Farone M.B."/>
        </authorList>
    </citation>
    <scope>NUCLEOTIDE SEQUENCE</scope>
    <source>
        <strain evidence="2">CC99</strain>
    </source>
</reference>
<dbReference type="PANTHER" id="PTHR42866:SF1">
    <property type="entry name" value="SPORE COAT POLYSACCHARIDE BIOSYNTHESIS PROTEIN SPSF"/>
    <property type="match status" value="1"/>
</dbReference>
<dbReference type="STRING" id="437022.CC99x_00703"/>
<dbReference type="PANTHER" id="PTHR42866">
    <property type="entry name" value="3-DEOXY-MANNO-OCTULOSONATE CYTIDYLYLTRANSFERASE"/>
    <property type="match status" value="1"/>
</dbReference>
<comment type="caution">
    <text evidence="1">The sequence shown here is derived from an EMBL/GenBank/DDBJ whole genome shotgun (WGS) entry which is preliminary data.</text>
</comment>
<evidence type="ECO:0000313" key="1">
    <source>
        <dbReference type="EMBL" id="KRG19689.1"/>
    </source>
</evidence>
<accession>A0A0Q9YJ24</accession>
<dbReference type="AlphaFoldDB" id="A0A0Q9YJ24"/>
<dbReference type="InterPro" id="IPR029044">
    <property type="entry name" value="Nucleotide-diphossugar_trans"/>
</dbReference>
<dbReference type="Gene3D" id="3.90.550.10">
    <property type="entry name" value="Spore Coat Polysaccharide Biosynthesis Protein SpsA, Chain A"/>
    <property type="match status" value="1"/>
</dbReference>
<organism evidence="1">
    <name type="scientific">Candidatus Berkiella cookevillensis</name>
    <dbReference type="NCBI Taxonomy" id="437022"/>
    <lineage>
        <taxon>Bacteria</taxon>
        <taxon>Pseudomonadati</taxon>
        <taxon>Pseudomonadota</taxon>
        <taxon>Gammaproteobacteria</taxon>
        <taxon>Candidatus Berkiellales</taxon>
        <taxon>Candidatus Berkiellaceae</taxon>
        <taxon>Candidatus Berkiella</taxon>
    </lineage>
</organism>
<sequence>MTTSTNMAVIVAARMGSSRLPGKAMLPLLERPMLELLLTRLKDNKYGLPIILATTSLPEDEILCEIAEKQDCLWFKGNPHDLVHRYIECAKHFQIDRIIRVTADCPFVDGSTLDYFLDATFSSFSTGFSLATTKGKFPVGIDFELFERNSLEKLHQSDCLTPEHREHLTLYFYHHQNEYPIKVISPPESWKSNPSSFTIDTLEDYNKAIVLTKNFKTPHFSVYNLINNGISCDLNIPNPA</sequence>
<dbReference type="SUPFAM" id="SSF53448">
    <property type="entry name" value="Nucleotide-diphospho-sugar transferases"/>
    <property type="match status" value="1"/>
</dbReference>
<evidence type="ECO:0000313" key="2">
    <source>
        <dbReference type="EMBL" id="MCS5707686.1"/>
    </source>
</evidence>
<dbReference type="InterPro" id="IPR003329">
    <property type="entry name" value="Cytidylyl_trans"/>
</dbReference>
<proteinExistence type="predicted"/>
<dbReference type="Proteomes" id="UP000051494">
    <property type="component" value="Unassembled WGS sequence"/>
</dbReference>